<protein>
    <submittedName>
        <fullName evidence="3">Uncharacterized protein</fullName>
    </submittedName>
</protein>
<dbReference type="Proteomes" id="UP001174934">
    <property type="component" value="Unassembled WGS sequence"/>
</dbReference>
<evidence type="ECO:0000256" key="1">
    <source>
        <dbReference type="SAM" id="Phobius"/>
    </source>
</evidence>
<organism evidence="3 4">
    <name type="scientific">Bombardia bombarda</name>
    <dbReference type="NCBI Taxonomy" id="252184"/>
    <lineage>
        <taxon>Eukaryota</taxon>
        <taxon>Fungi</taxon>
        <taxon>Dikarya</taxon>
        <taxon>Ascomycota</taxon>
        <taxon>Pezizomycotina</taxon>
        <taxon>Sordariomycetes</taxon>
        <taxon>Sordariomycetidae</taxon>
        <taxon>Sordariales</taxon>
        <taxon>Lasiosphaeriaceae</taxon>
        <taxon>Bombardia</taxon>
    </lineage>
</organism>
<evidence type="ECO:0000256" key="2">
    <source>
        <dbReference type="SAM" id="SignalP"/>
    </source>
</evidence>
<dbReference type="EMBL" id="JAULSR010000001">
    <property type="protein sequence ID" value="KAK0634991.1"/>
    <property type="molecule type" value="Genomic_DNA"/>
</dbReference>
<accession>A0AA39XJX5</accession>
<gene>
    <name evidence="3" type="ORF">B0T17DRAFT_514918</name>
</gene>
<feature type="chain" id="PRO_5041259627" evidence="2">
    <location>
        <begin position="22"/>
        <end position="90"/>
    </location>
</feature>
<keyword evidence="4" id="KW-1185">Reference proteome</keyword>
<feature type="signal peptide" evidence="2">
    <location>
        <begin position="1"/>
        <end position="21"/>
    </location>
</feature>
<keyword evidence="1" id="KW-0472">Membrane</keyword>
<feature type="transmembrane region" description="Helical" evidence="1">
    <location>
        <begin position="62"/>
        <end position="82"/>
    </location>
</feature>
<sequence length="90" mass="9985">MDGWLVLISLCLLARCLPSWGLIVTQQDMASMQAAGPDHDQAETKQDYIGEGAVYQQPLDRMITTIHALLSTITAVILIISYKVHCNPWT</sequence>
<evidence type="ECO:0000313" key="3">
    <source>
        <dbReference type="EMBL" id="KAK0634991.1"/>
    </source>
</evidence>
<keyword evidence="2" id="KW-0732">Signal</keyword>
<keyword evidence="1" id="KW-1133">Transmembrane helix</keyword>
<dbReference type="AlphaFoldDB" id="A0AA39XJX5"/>
<keyword evidence="1" id="KW-0812">Transmembrane</keyword>
<reference evidence="3" key="1">
    <citation type="submission" date="2023-06" db="EMBL/GenBank/DDBJ databases">
        <title>Genome-scale phylogeny and comparative genomics of the fungal order Sordariales.</title>
        <authorList>
            <consortium name="Lawrence Berkeley National Laboratory"/>
            <person name="Hensen N."/>
            <person name="Bonometti L."/>
            <person name="Westerberg I."/>
            <person name="Brannstrom I.O."/>
            <person name="Guillou S."/>
            <person name="Cros-Aarteil S."/>
            <person name="Calhoun S."/>
            <person name="Haridas S."/>
            <person name="Kuo A."/>
            <person name="Mondo S."/>
            <person name="Pangilinan J."/>
            <person name="Riley R."/>
            <person name="LaButti K."/>
            <person name="Andreopoulos B."/>
            <person name="Lipzen A."/>
            <person name="Chen C."/>
            <person name="Yanf M."/>
            <person name="Daum C."/>
            <person name="Ng V."/>
            <person name="Clum A."/>
            <person name="Steindorff A."/>
            <person name="Ohm R."/>
            <person name="Martin F."/>
            <person name="Silar P."/>
            <person name="Natvig D."/>
            <person name="Lalanne C."/>
            <person name="Gautier V."/>
            <person name="Ament-velasquez S.L."/>
            <person name="Kruys A."/>
            <person name="Hutchinson M.I."/>
            <person name="Powell A.J."/>
            <person name="Barry K."/>
            <person name="Miller A.N."/>
            <person name="Grigoriev I.V."/>
            <person name="Debuchy R."/>
            <person name="Gladieux P."/>
            <person name="Thoren M.H."/>
            <person name="Johannesson H."/>
        </authorList>
    </citation>
    <scope>NUCLEOTIDE SEQUENCE</scope>
    <source>
        <strain evidence="3">SMH3391-2</strain>
    </source>
</reference>
<proteinExistence type="predicted"/>
<name>A0AA39XJX5_9PEZI</name>
<evidence type="ECO:0000313" key="4">
    <source>
        <dbReference type="Proteomes" id="UP001174934"/>
    </source>
</evidence>
<comment type="caution">
    <text evidence="3">The sequence shown here is derived from an EMBL/GenBank/DDBJ whole genome shotgun (WGS) entry which is preliminary data.</text>
</comment>